<dbReference type="PANTHER" id="PTHR28259:SF1">
    <property type="entry name" value="FLUORIDE EXPORT PROTEIN 1-RELATED"/>
    <property type="match status" value="1"/>
</dbReference>
<proteinExistence type="inferred from homology"/>
<evidence type="ECO:0000256" key="9">
    <source>
        <dbReference type="SAM" id="Phobius"/>
    </source>
</evidence>
<comment type="function">
    <text evidence="1">Fluoride channel required for the rapid expulsion of cytoplasmic fluoride.</text>
</comment>
<evidence type="ECO:0000256" key="8">
    <source>
        <dbReference type="ARBA" id="ARBA00035585"/>
    </source>
</evidence>
<name>A0A9W7EMY2_9STRA</name>
<dbReference type="AlphaFoldDB" id="A0A9W7EMY2"/>
<evidence type="ECO:0000256" key="5">
    <source>
        <dbReference type="ARBA" id="ARBA00022989"/>
    </source>
</evidence>
<dbReference type="GO" id="GO:1903425">
    <property type="term" value="F:fluoride transmembrane transporter activity"/>
    <property type="evidence" value="ECO:0007669"/>
    <property type="project" value="TreeGrafter"/>
</dbReference>
<dbReference type="EMBL" id="BRXX01000022">
    <property type="protein sequence ID" value="GMH83068.1"/>
    <property type="molecule type" value="Genomic_DNA"/>
</dbReference>
<keyword evidence="6 9" id="KW-0472">Membrane</keyword>
<evidence type="ECO:0000256" key="3">
    <source>
        <dbReference type="ARBA" id="ARBA00022475"/>
    </source>
</evidence>
<dbReference type="PANTHER" id="PTHR28259">
    <property type="entry name" value="FLUORIDE EXPORT PROTEIN 1-RELATED"/>
    <property type="match status" value="1"/>
</dbReference>
<comment type="catalytic activity">
    <reaction evidence="8">
        <text>fluoride(in) = fluoride(out)</text>
        <dbReference type="Rhea" id="RHEA:76159"/>
        <dbReference type="ChEBI" id="CHEBI:17051"/>
    </reaction>
    <physiologicalReaction direction="left-to-right" evidence="8">
        <dbReference type="Rhea" id="RHEA:76160"/>
    </physiologicalReaction>
</comment>
<comment type="subcellular location">
    <subcellularLocation>
        <location evidence="2">Cell membrane</location>
        <topology evidence="2">Multi-pass membrane protein</topology>
    </subcellularLocation>
</comment>
<feature type="transmembrane region" description="Helical" evidence="9">
    <location>
        <begin position="304"/>
        <end position="327"/>
    </location>
</feature>
<reference evidence="11" key="1">
    <citation type="journal article" date="2023" name="Commun. Biol.">
        <title>Genome analysis of Parmales, the sister group of diatoms, reveals the evolutionary specialization of diatoms from phago-mixotrophs to photoautotrophs.</title>
        <authorList>
            <person name="Ban H."/>
            <person name="Sato S."/>
            <person name="Yoshikawa S."/>
            <person name="Yamada K."/>
            <person name="Nakamura Y."/>
            <person name="Ichinomiya M."/>
            <person name="Sato N."/>
            <person name="Blanc-Mathieu R."/>
            <person name="Endo H."/>
            <person name="Kuwata A."/>
            <person name="Ogata H."/>
        </authorList>
    </citation>
    <scope>NUCLEOTIDE SEQUENCE [LARGE SCALE GENOMIC DNA]</scope>
    <source>
        <strain evidence="11">NIES 3699</strain>
    </source>
</reference>
<evidence type="ECO:0000313" key="11">
    <source>
        <dbReference type="Proteomes" id="UP001165160"/>
    </source>
</evidence>
<feature type="transmembrane region" description="Helical" evidence="9">
    <location>
        <begin position="214"/>
        <end position="231"/>
    </location>
</feature>
<keyword evidence="11" id="KW-1185">Reference proteome</keyword>
<comment type="similarity">
    <text evidence="7">Belongs to the fluoride channel Fluc/FEX (TC 1.A.43) family.</text>
</comment>
<sequence>MFAFLASSGCTLRLIIGACIRRYFPDTLWSTISDVLLTNIVGSSIAGYVKGAALARSIEEHISSSSASVSDVISTSSPRSSENSDSSTFRRSYRFIPSSLILDYSYLLGLCGCCTTYGSMMSYALTLFINPSYYNVSQNTPSTFESFSDAVFSLVASIVLSAGSFRFFLFAGRVAPIQLRLKYLFLVGGLSPLLIGAILIAVNGPVTLLGKSQIFSVLLSPLGAFLRAYLSQNLNSPTRFVKYTGTLSSNILGTFISAAVQGYYFYNDESLGFNALSVGFAGSLSTVSTFVGEIEGEEEEGNSIGYTTITVVLTVVTSLLGFLAGGWRA</sequence>
<protein>
    <submittedName>
        <fullName evidence="10">Uncharacterized protein</fullName>
    </submittedName>
</protein>
<comment type="caution">
    <text evidence="10">The sequence shown here is derived from an EMBL/GenBank/DDBJ whole genome shotgun (WGS) entry which is preliminary data.</text>
</comment>
<dbReference type="InterPro" id="IPR003691">
    <property type="entry name" value="FluC"/>
</dbReference>
<accession>A0A9W7EMY2</accession>
<keyword evidence="3" id="KW-1003">Cell membrane</keyword>
<evidence type="ECO:0000256" key="6">
    <source>
        <dbReference type="ARBA" id="ARBA00023136"/>
    </source>
</evidence>
<dbReference type="Pfam" id="PF02537">
    <property type="entry name" value="CRCB"/>
    <property type="match status" value="1"/>
</dbReference>
<gene>
    <name evidence="10" type="ORF">TrVE_jg545</name>
</gene>
<dbReference type="GO" id="GO:0005886">
    <property type="term" value="C:plasma membrane"/>
    <property type="evidence" value="ECO:0007669"/>
    <property type="project" value="UniProtKB-SubCell"/>
</dbReference>
<organism evidence="10 11">
    <name type="scientific">Triparma verrucosa</name>
    <dbReference type="NCBI Taxonomy" id="1606542"/>
    <lineage>
        <taxon>Eukaryota</taxon>
        <taxon>Sar</taxon>
        <taxon>Stramenopiles</taxon>
        <taxon>Ochrophyta</taxon>
        <taxon>Bolidophyceae</taxon>
        <taxon>Parmales</taxon>
        <taxon>Triparmaceae</taxon>
        <taxon>Triparma</taxon>
    </lineage>
</organism>
<feature type="transmembrane region" description="Helical" evidence="9">
    <location>
        <begin position="243"/>
        <end position="265"/>
    </location>
</feature>
<evidence type="ECO:0000256" key="4">
    <source>
        <dbReference type="ARBA" id="ARBA00022692"/>
    </source>
</evidence>
<evidence type="ECO:0000256" key="7">
    <source>
        <dbReference type="ARBA" id="ARBA00035120"/>
    </source>
</evidence>
<evidence type="ECO:0000256" key="1">
    <source>
        <dbReference type="ARBA" id="ARBA00002598"/>
    </source>
</evidence>
<feature type="transmembrane region" description="Helical" evidence="9">
    <location>
        <begin position="104"/>
        <end position="130"/>
    </location>
</feature>
<keyword evidence="5 9" id="KW-1133">Transmembrane helix</keyword>
<evidence type="ECO:0000256" key="2">
    <source>
        <dbReference type="ARBA" id="ARBA00004651"/>
    </source>
</evidence>
<keyword evidence="4 9" id="KW-0812">Transmembrane</keyword>
<dbReference type="Proteomes" id="UP001165160">
    <property type="component" value="Unassembled WGS sequence"/>
</dbReference>
<feature type="transmembrane region" description="Helical" evidence="9">
    <location>
        <begin position="183"/>
        <end position="202"/>
    </location>
</feature>
<evidence type="ECO:0000313" key="10">
    <source>
        <dbReference type="EMBL" id="GMH83068.1"/>
    </source>
</evidence>
<feature type="transmembrane region" description="Helical" evidence="9">
    <location>
        <begin position="150"/>
        <end position="171"/>
    </location>
</feature>